<dbReference type="AlphaFoldDB" id="A0A843XAT2"/>
<comment type="caution">
    <text evidence="2">The sequence shown here is derived from an EMBL/GenBank/DDBJ whole genome shotgun (WGS) entry which is preliminary data.</text>
</comment>
<organism evidence="2 3">
    <name type="scientific">Colocasia esculenta</name>
    <name type="common">Wild taro</name>
    <name type="synonym">Arum esculentum</name>
    <dbReference type="NCBI Taxonomy" id="4460"/>
    <lineage>
        <taxon>Eukaryota</taxon>
        <taxon>Viridiplantae</taxon>
        <taxon>Streptophyta</taxon>
        <taxon>Embryophyta</taxon>
        <taxon>Tracheophyta</taxon>
        <taxon>Spermatophyta</taxon>
        <taxon>Magnoliopsida</taxon>
        <taxon>Liliopsida</taxon>
        <taxon>Araceae</taxon>
        <taxon>Aroideae</taxon>
        <taxon>Colocasieae</taxon>
        <taxon>Colocasia</taxon>
    </lineage>
</organism>
<protein>
    <submittedName>
        <fullName evidence="2">Uncharacterized protein</fullName>
    </submittedName>
</protein>
<proteinExistence type="predicted"/>
<dbReference type="EMBL" id="NMUH01007033">
    <property type="protein sequence ID" value="MQM16494.1"/>
    <property type="molecule type" value="Genomic_DNA"/>
</dbReference>
<feature type="region of interest" description="Disordered" evidence="1">
    <location>
        <begin position="22"/>
        <end position="41"/>
    </location>
</feature>
<evidence type="ECO:0000313" key="2">
    <source>
        <dbReference type="EMBL" id="MQM16494.1"/>
    </source>
</evidence>
<accession>A0A843XAT2</accession>
<name>A0A843XAT2_COLES</name>
<keyword evidence="3" id="KW-1185">Reference proteome</keyword>
<dbReference type="Proteomes" id="UP000652761">
    <property type="component" value="Unassembled WGS sequence"/>
</dbReference>
<sequence length="204" mass="23759">MRQGRVNAIMQLELPEEGYYEVQEEEQVEDGNASEQERHEALAPWPAEEQEERTHNLHPLKQKATTLLSRPRRRQSFHRVQRREFCRDEYDDREVVSIRSNLFPVHCEEERDWLHIAILVTTVYLSPSASESRSAWFCFLSFRTLPSILPKTTRNLFLMITLGSRPALGSLQSMPLRVTTTTMVAHHKPSILLSRTIKLLSFCA</sequence>
<evidence type="ECO:0000313" key="3">
    <source>
        <dbReference type="Proteomes" id="UP000652761"/>
    </source>
</evidence>
<gene>
    <name evidence="2" type="ORF">Taro_049452</name>
</gene>
<reference evidence="2" key="1">
    <citation type="submission" date="2017-07" db="EMBL/GenBank/DDBJ databases">
        <title>Taro Niue Genome Assembly and Annotation.</title>
        <authorList>
            <person name="Atibalentja N."/>
            <person name="Keating K."/>
            <person name="Fields C.J."/>
        </authorList>
    </citation>
    <scope>NUCLEOTIDE SEQUENCE</scope>
    <source>
        <strain evidence="2">Niue_2</strain>
        <tissue evidence="2">Leaf</tissue>
    </source>
</reference>
<evidence type="ECO:0000256" key="1">
    <source>
        <dbReference type="SAM" id="MobiDB-lite"/>
    </source>
</evidence>